<keyword evidence="4" id="KW-1133">Transmembrane helix</keyword>
<evidence type="ECO:0000256" key="3">
    <source>
        <dbReference type="ARBA" id="ARBA00022692"/>
    </source>
</evidence>
<evidence type="ECO:0000256" key="5">
    <source>
        <dbReference type="ARBA" id="ARBA00023136"/>
    </source>
</evidence>
<dbReference type="STRING" id="31246.A0A183NM84"/>
<dbReference type="Pfam" id="PF04142">
    <property type="entry name" value="Nuc_sug_transp"/>
    <property type="match status" value="1"/>
</dbReference>
<organism evidence="6 7">
    <name type="scientific">Schistosoma mattheei</name>
    <dbReference type="NCBI Taxonomy" id="31246"/>
    <lineage>
        <taxon>Eukaryota</taxon>
        <taxon>Metazoa</taxon>
        <taxon>Spiralia</taxon>
        <taxon>Lophotrochozoa</taxon>
        <taxon>Platyhelminthes</taxon>
        <taxon>Trematoda</taxon>
        <taxon>Digenea</taxon>
        <taxon>Strigeidida</taxon>
        <taxon>Schistosomatoidea</taxon>
        <taxon>Schistosomatidae</taxon>
        <taxon>Schistosoma</taxon>
    </lineage>
</organism>
<proteinExistence type="predicted"/>
<keyword evidence="2" id="KW-0762">Sugar transport</keyword>
<reference evidence="6 7" key="1">
    <citation type="submission" date="2018-11" db="EMBL/GenBank/DDBJ databases">
        <authorList>
            <consortium name="Pathogen Informatics"/>
        </authorList>
    </citation>
    <scope>NUCLEOTIDE SEQUENCE [LARGE SCALE GENOMIC DNA]</scope>
    <source>
        <strain>Denwood</strain>
        <strain evidence="7">Zambia</strain>
    </source>
</reference>
<gene>
    <name evidence="6" type="ORF">SMTD_LOCUS3220</name>
</gene>
<comment type="subcellular location">
    <subcellularLocation>
        <location evidence="1">Membrane</location>
        <topology evidence="1">Multi-pass membrane protein</topology>
    </subcellularLocation>
</comment>
<keyword evidence="5" id="KW-0472">Membrane</keyword>
<dbReference type="GO" id="GO:0000139">
    <property type="term" value="C:Golgi membrane"/>
    <property type="evidence" value="ECO:0007669"/>
    <property type="project" value="InterPro"/>
</dbReference>
<keyword evidence="2" id="KW-0813">Transport</keyword>
<name>A0A183NM84_9TREM</name>
<dbReference type="InterPro" id="IPR007271">
    <property type="entry name" value="Nuc_sug_transpt"/>
</dbReference>
<evidence type="ECO:0000313" key="7">
    <source>
        <dbReference type="Proteomes" id="UP000269396"/>
    </source>
</evidence>
<evidence type="ECO:0000256" key="2">
    <source>
        <dbReference type="ARBA" id="ARBA00022597"/>
    </source>
</evidence>
<dbReference type="Proteomes" id="UP000269396">
    <property type="component" value="Unassembled WGS sequence"/>
</dbReference>
<keyword evidence="7" id="KW-1185">Reference proteome</keyword>
<evidence type="ECO:0000256" key="1">
    <source>
        <dbReference type="ARBA" id="ARBA00004141"/>
    </source>
</evidence>
<dbReference type="EMBL" id="UZAL01005454">
    <property type="protein sequence ID" value="VDO93207.1"/>
    <property type="molecule type" value="Genomic_DNA"/>
</dbReference>
<evidence type="ECO:0000256" key="4">
    <source>
        <dbReference type="ARBA" id="ARBA00022989"/>
    </source>
</evidence>
<dbReference type="PANTHER" id="PTHR10231">
    <property type="entry name" value="NUCLEOTIDE-SUGAR TRANSMEMBRANE TRANSPORTER"/>
    <property type="match status" value="1"/>
</dbReference>
<dbReference type="GO" id="GO:0015165">
    <property type="term" value="F:pyrimidine nucleotide-sugar transmembrane transporter activity"/>
    <property type="evidence" value="ECO:0007669"/>
    <property type="project" value="InterPro"/>
</dbReference>
<dbReference type="AlphaFoldDB" id="A0A183NM84"/>
<protein>
    <submittedName>
        <fullName evidence="6">Uncharacterized protein</fullName>
    </submittedName>
</protein>
<sequence length="194" mass="22096">MNKWSLEVNPNEDVVMQLNNCHDSYHYTICRFVLRKLRNYKYLAVILSNDIKTTSQCDLFLGRVALLSLVVQNAAVVLVTRYSRARKGDLYFPTTAVVMSELVKLLVCFLLVFFEEKCSFVSCIHSLWENILKDPKDCLLVSVPGMIYTIQNNLLFVGYSNLDAVSFQVSYLANYLATITSLLRNPSSSLLILC</sequence>
<accession>A0A183NM84</accession>
<evidence type="ECO:0000313" key="6">
    <source>
        <dbReference type="EMBL" id="VDO93207.1"/>
    </source>
</evidence>
<keyword evidence="3" id="KW-0812">Transmembrane</keyword>